<dbReference type="EMBL" id="RKIK01000021">
    <property type="protein sequence ID" value="ROV60418.1"/>
    <property type="molecule type" value="Genomic_DNA"/>
</dbReference>
<comment type="caution">
    <text evidence="1">The sequence shown here is derived from an EMBL/GenBank/DDBJ whole genome shotgun (WGS) entry which is preliminary data.</text>
</comment>
<dbReference type="Pfam" id="PF06564">
    <property type="entry name" value="CBP_BcsQ"/>
    <property type="match status" value="1"/>
</dbReference>
<evidence type="ECO:0000313" key="2">
    <source>
        <dbReference type="Proteomes" id="UP000278792"/>
    </source>
</evidence>
<organism evidence="1 2">
    <name type="scientific">Vibrio ponticus</name>
    <dbReference type="NCBI Taxonomy" id="265668"/>
    <lineage>
        <taxon>Bacteria</taxon>
        <taxon>Pseudomonadati</taxon>
        <taxon>Pseudomonadota</taxon>
        <taxon>Gammaproteobacteria</taxon>
        <taxon>Vibrionales</taxon>
        <taxon>Vibrionaceae</taxon>
        <taxon>Vibrio</taxon>
    </lineage>
</organism>
<dbReference type="SUPFAM" id="SSF52540">
    <property type="entry name" value="P-loop containing nucleoside triphosphate hydrolases"/>
    <property type="match status" value="1"/>
</dbReference>
<reference evidence="1 2" key="1">
    <citation type="submission" date="2018-11" db="EMBL/GenBank/DDBJ databases">
        <title>Vibrio ponticus strain CAIM 1751 pathogenic for the snapper Lutjanus guttatus.</title>
        <authorList>
            <person name="Soto-Rodriguez S."/>
            <person name="Lozano-Olvera R."/>
            <person name="Gomez-Gil B."/>
        </authorList>
    </citation>
    <scope>NUCLEOTIDE SEQUENCE [LARGE SCALE GENOMIC DNA]</scope>
    <source>
        <strain evidence="1 2">CAIM 1751</strain>
    </source>
</reference>
<dbReference type="Gene3D" id="3.40.50.300">
    <property type="entry name" value="P-loop containing nucleotide triphosphate hydrolases"/>
    <property type="match status" value="1"/>
</dbReference>
<dbReference type="InterPro" id="IPR027417">
    <property type="entry name" value="P-loop_NTPase"/>
</dbReference>
<dbReference type="AlphaFoldDB" id="A0A3N3E1N2"/>
<dbReference type="InterPro" id="IPR017746">
    <property type="entry name" value="Cellulose_synthase_operon_BcsQ"/>
</dbReference>
<proteinExistence type="predicted"/>
<dbReference type="RefSeq" id="WP_123781794.1">
    <property type="nucleotide sequence ID" value="NZ_RKIK01000021.1"/>
</dbReference>
<gene>
    <name evidence="1" type="primary">yhjQ</name>
    <name evidence="1" type="ORF">EGH82_09145</name>
</gene>
<name>A0A3N3E1N2_9VIBR</name>
<dbReference type="NCBIfam" id="TIGR03371">
    <property type="entry name" value="cellulose_yhjQ"/>
    <property type="match status" value="1"/>
</dbReference>
<sequence>MKRLLLVSLRGGCGSTTVTANLAQALVKINKPVLAIDAVAENLLQLHLGLPFEEGDGWAARMAKQQAWNEAGFTSPHGVDFLPFGRLDNEFGSVTRHVDLQAFSQLGQNLREVANPSQWQLFHGELDYINQAALLNFIDSLDMALVVLTADAINYTILQSQLENNRALRKLIELGKVRILLNHYQPETEIGRDFSLVLKHELQDILVPVMMHRDAVLAECAANLTTVQYYAPISQAAKDYQALAFWCVSSLADPYDLG</sequence>
<accession>A0A3N3E1N2</accession>
<dbReference type="Proteomes" id="UP000278792">
    <property type="component" value="Unassembled WGS sequence"/>
</dbReference>
<protein>
    <submittedName>
        <fullName evidence="1">Cellulose synthase operon protein YhjQ</fullName>
    </submittedName>
</protein>
<evidence type="ECO:0000313" key="1">
    <source>
        <dbReference type="EMBL" id="ROV60418.1"/>
    </source>
</evidence>